<evidence type="ECO:0000256" key="5">
    <source>
        <dbReference type="SAM" id="Phobius"/>
    </source>
</evidence>
<feature type="transmembrane region" description="Helical" evidence="5">
    <location>
        <begin position="68"/>
        <end position="87"/>
    </location>
</feature>
<gene>
    <name evidence="7" type="ORF">RW1_095_02030</name>
</gene>
<dbReference type="PANTHER" id="PTHR23526:SF4">
    <property type="entry name" value="INTEGRAL MEMBRANE TRANSPORT PROTEIN"/>
    <property type="match status" value="1"/>
</dbReference>
<keyword evidence="4 5" id="KW-0472">Membrane</keyword>
<organism evidence="7 8">
    <name type="scientific">Rhodococcus wratislaviensis NBRC 100605</name>
    <dbReference type="NCBI Taxonomy" id="1219028"/>
    <lineage>
        <taxon>Bacteria</taxon>
        <taxon>Bacillati</taxon>
        <taxon>Actinomycetota</taxon>
        <taxon>Actinomycetes</taxon>
        <taxon>Mycobacteriales</taxon>
        <taxon>Nocardiaceae</taxon>
        <taxon>Rhodococcus</taxon>
    </lineage>
</organism>
<dbReference type="PANTHER" id="PTHR23526">
    <property type="entry name" value="INTEGRAL MEMBRANE TRANSPORT PROTEIN-RELATED"/>
    <property type="match status" value="1"/>
</dbReference>
<feature type="domain" description="Major facilitator superfamily (MFS) profile" evidence="6">
    <location>
        <begin position="1"/>
        <end position="386"/>
    </location>
</feature>
<feature type="transmembrane region" description="Helical" evidence="5">
    <location>
        <begin position="275"/>
        <end position="293"/>
    </location>
</feature>
<dbReference type="Gene3D" id="1.20.1250.20">
    <property type="entry name" value="MFS general substrate transporter like domains"/>
    <property type="match status" value="2"/>
</dbReference>
<comment type="caution">
    <text evidence="7">The sequence shown here is derived from an EMBL/GenBank/DDBJ whole genome shotgun (WGS) entry which is preliminary data.</text>
</comment>
<evidence type="ECO:0000256" key="4">
    <source>
        <dbReference type="ARBA" id="ARBA00023136"/>
    </source>
</evidence>
<dbReference type="InterPro" id="IPR036259">
    <property type="entry name" value="MFS_trans_sf"/>
</dbReference>
<evidence type="ECO:0000256" key="2">
    <source>
        <dbReference type="ARBA" id="ARBA00022692"/>
    </source>
</evidence>
<proteinExistence type="predicted"/>
<feature type="transmembrane region" description="Helical" evidence="5">
    <location>
        <begin position="131"/>
        <end position="152"/>
    </location>
</feature>
<dbReference type="InterPro" id="IPR011701">
    <property type="entry name" value="MFS"/>
</dbReference>
<dbReference type="RefSeq" id="WP_037243725.1">
    <property type="nucleotide sequence ID" value="NZ_BAWF01000095.1"/>
</dbReference>
<dbReference type="OrthoDB" id="4612864at2"/>
<feature type="transmembrane region" description="Helical" evidence="5">
    <location>
        <begin position="213"/>
        <end position="232"/>
    </location>
</feature>
<dbReference type="EMBL" id="BAWF01000095">
    <property type="protein sequence ID" value="GAF50581.1"/>
    <property type="molecule type" value="Genomic_DNA"/>
</dbReference>
<reference evidence="7 8" key="1">
    <citation type="submission" date="2014-02" db="EMBL/GenBank/DDBJ databases">
        <title>Whole genome shotgun sequence of Rhodococcus wratislaviensis NBRC 100605.</title>
        <authorList>
            <person name="Hosoyama A."/>
            <person name="Tsuchikane K."/>
            <person name="Yoshida I."/>
            <person name="Ohji S."/>
            <person name="Ichikawa N."/>
            <person name="Yamazoe A."/>
            <person name="Fujita N."/>
        </authorList>
    </citation>
    <scope>NUCLEOTIDE SEQUENCE [LARGE SCALE GENOMIC DNA]</scope>
    <source>
        <strain evidence="7 8">NBRC 100605</strain>
    </source>
</reference>
<dbReference type="GO" id="GO:0005886">
    <property type="term" value="C:plasma membrane"/>
    <property type="evidence" value="ECO:0007669"/>
    <property type="project" value="UniProtKB-SubCell"/>
</dbReference>
<dbReference type="InterPro" id="IPR052528">
    <property type="entry name" value="Sugar_transport-like"/>
</dbReference>
<dbReference type="SUPFAM" id="SSF103473">
    <property type="entry name" value="MFS general substrate transporter"/>
    <property type="match status" value="1"/>
</dbReference>
<evidence type="ECO:0000259" key="6">
    <source>
        <dbReference type="PROSITE" id="PS50850"/>
    </source>
</evidence>
<protein>
    <recommendedName>
        <fullName evidence="6">Major facilitator superfamily (MFS) profile domain-containing protein</fullName>
    </recommendedName>
</protein>
<dbReference type="Pfam" id="PF07690">
    <property type="entry name" value="MFS_1"/>
    <property type="match status" value="1"/>
</dbReference>
<keyword evidence="3 5" id="KW-1133">Transmembrane helix</keyword>
<feature type="transmembrane region" description="Helical" evidence="5">
    <location>
        <begin position="164"/>
        <end position="183"/>
    </location>
</feature>
<dbReference type="GO" id="GO:0022857">
    <property type="term" value="F:transmembrane transporter activity"/>
    <property type="evidence" value="ECO:0007669"/>
    <property type="project" value="InterPro"/>
</dbReference>
<keyword evidence="8" id="KW-1185">Reference proteome</keyword>
<feature type="transmembrane region" description="Helical" evidence="5">
    <location>
        <begin position="37"/>
        <end position="56"/>
    </location>
</feature>
<feature type="transmembrane region" description="Helical" evidence="5">
    <location>
        <begin position="346"/>
        <end position="372"/>
    </location>
</feature>
<evidence type="ECO:0000313" key="8">
    <source>
        <dbReference type="Proteomes" id="UP000019491"/>
    </source>
</evidence>
<evidence type="ECO:0000313" key="7">
    <source>
        <dbReference type="EMBL" id="GAF50581.1"/>
    </source>
</evidence>
<evidence type="ECO:0000256" key="3">
    <source>
        <dbReference type="ARBA" id="ARBA00022989"/>
    </source>
</evidence>
<sequence>MKHWFLNVCIATALLQAVYHAVRVLVSYRVLALGGDAVTIGIVTALFSLAPLLVAVRIGRAVDRRHAAAILRTGVVLTSLGVLVIAVSSDLIVLGLGNVILGFGQILVTVAAQGFVTLLSPPGELDRGFAGLTLGVSVGQAIGVPLVGLIAAGSSDGGGVETTPALTVMGVVSLAAIPFAWPIRERPQPAESASKGDRQSVFSMISTTGMRPAVFSSLIVLASVDVVVAYLPVLGHEFGFSVLLVTLLLTARTAASIVSRAFLPWLLTRVPRQKLLISATLCSALPTALLPFVPDPVGMALLLVVAGFFWGIGQPLTMTWVAGLVTAANRAAALSLRLTGNRLGQVLIPLTAGAAAGVAGTSSIFVITGGLLGTAAVSTWRAVSTC</sequence>
<dbReference type="Proteomes" id="UP000019491">
    <property type="component" value="Unassembled WGS sequence"/>
</dbReference>
<dbReference type="PROSITE" id="PS50850">
    <property type="entry name" value="MFS"/>
    <property type="match status" value="1"/>
</dbReference>
<accession>X0QI86</accession>
<evidence type="ECO:0000256" key="1">
    <source>
        <dbReference type="ARBA" id="ARBA00004651"/>
    </source>
</evidence>
<comment type="subcellular location">
    <subcellularLocation>
        <location evidence="1">Cell membrane</location>
        <topology evidence="1">Multi-pass membrane protein</topology>
    </subcellularLocation>
</comment>
<feature type="transmembrane region" description="Helical" evidence="5">
    <location>
        <begin position="99"/>
        <end position="119"/>
    </location>
</feature>
<feature type="transmembrane region" description="Helical" evidence="5">
    <location>
        <begin position="299"/>
        <end position="325"/>
    </location>
</feature>
<keyword evidence="2 5" id="KW-0812">Transmembrane</keyword>
<name>X0QI86_RHOWR</name>
<dbReference type="AlphaFoldDB" id="X0QI86"/>
<dbReference type="InterPro" id="IPR020846">
    <property type="entry name" value="MFS_dom"/>
</dbReference>
<feature type="transmembrane region" description="Helical" evidence="5">
    <location>
        <begin position="238"/>
        <end position="263"/>
    </location>
</feature>